<evidence type="ECO:0000313" key="3">
    <source>
        <dbReference type="Proteomes" id="UP000009888"/>
    </source>
</evidence>
<evidence type="ECO:0000256" key="1">
    <source>
        <dbReference type="SAM" id="Phobius"/>
    </source>
</evidence>
<proteinExistence type="predicted"/>
<keyword evidence="1" id="KW-0812">Transmembrane</keyword>
<dbReference type="STRING" id="202789.GCA_001457435_00260"/>
<keyword evidence="3" id="KW-1185">Reference proteome</keyword>
<accession>K9EFS4</accession>
<gene>
    <name evidence="2" type="ORF">HMPREF9233_00187</name>
</gene>
<comment type="caution">
    <text evidence="2">The sequence shown here is derived from an EMBL/GenBank/DDBJ whole genome shotgun (WGS) entry which is preliminary data.</text>
</comment>
<organism evidence="2 3">
    <name type="scientific">Actinobaculum massiliense ACS-171-V-Col2</name>
    <dbReference type="NCBI Taxonomy" id="883066"/>
    <lineage>
        <taxon>Bacteria</taxon>
        <taxon>Bacillati</taxon>
        <taxon>Actinomycetota</taxon>
        <taxon>Actinomycetes</taxon>
        <taxon>Actinomycetales</taxon>
        <taxon>Actinomycetaceae</taxon>
        <taxon>Actinobaculum</taxon>
    </lineage>
</organism>
<dbReference type="EMBL" id="AGWL01000001">
    <property type="protein sequence ID" value="EKU96099.1"/>
    <property type="molecule type" value="Genomic_DNA"/>
</dbReference>
<reference evidence="2 3" key="1">
    <citation type="submission" date="2012-09" db="EMBL/GenBank/DDBJ databases">
        <title>The Genome Sequence of Actinobaculum massiliae ACS-171-V-COL2.</title>
        <authorList>
            <consortium name="The Broad Institute Genome Sequencing Platform"/>
            <person name="Earl A."/>
            <person name="Ward D."/>
            <person name="Feldgarden M."/>
            <person name="Gevers D."/>
            <person name="Saerens B."/>
            <person name="Vaneechoutte M."/>
            <person name="Walker B."/>
            <person name="Young S.K."/>
            <person name="Zeng Q."/>
            <person name="Gargeya S."/>
            <person name="Fitzgerald M."/>
            <person name="Haas B."/>
            <person name="Abouelleil A."/>
            <person name="Alvarado L."/>
            <person name="Arachchi H.M."/>
            <person name="Berlin A."/>
            <person name="Chapman S.B."/>
            <person name="Goldberg J."/>
            <person name="Griggs A."/>
            <person name="Gujja S."/>
            <person name="Hansen M."/>
            <person name="Howarth C."/>
            <person name="Imamovic A."/>
            <person name="Larimer J."/>
            <person name="McCowen C."/>
            <person name="Montmayeur A."/>
            <person name="Murphy C."/>
            <person name="Neiman D."/>
            <person name="Pearson M."/>
            <person name="Priest M."/>
            <person name="Roberts A."/>
            <person name="Saif S."/>
            <person name="Shea T."/>
            <person name="Sisk P."/>
            <person name="Sykes S."/>
            <person name="Wortman J."/>
            <person name="Nusbaum C."/>
            <person name="Birren B."/>
        </authorList>
    </citation>
    <scope>NUCLEOTIDE SEQUENCE [LARGE SCALE GENOMIC DNA]</scope>
    <source>
        <strain evidence="3">ACS-171-V-Col2</strain>
    </source>
</reference>
<feature type="transmembrane region" description="Helical" evidence="1">
    <location>
        <begin position="16"/>
        <end position="36"/>
    </location>
</feature>
<dbReference type="AlphaFoldDB" id="K9EFS4"/>
<protein>
    <submittedName>
        <fullName evidence="2">Uncharacterized protein</fullName>
    </submittedName>
</protein>
<keyword evidence="1" id="KW-1133">Transmembrane helix</keyword>
<dbReference type="Proteomes" id="UP000009888">
    <property type="component" value="Unassembled WGS sequence"/>
</dbReference>
<sequence>MARHGVSIQRDTVKKLLVFIGFLLATIATMALYSSGRGFALSEFVNEWWISFLVTAVFEALAVWVFPKLAAKWESENLDAWGRRRRGLYVFQPAPRFSWCS</sequence>
<dbReference type="HOGENOM" id="CLU_2285394_0_0_11"/>
<evidence type="ECO:0000313" key="2">
    <source>
        <dbReference type="EMBL" id="EKU96099.1"/>
    </source>
</evidence>
<name>K9EFS4_9ACTO</name>
<keyword evidence="1" id="KW-0472">Membrane</keyword>
<feature type="transmembrane region" description="Helical" evidence="1">
    <location>
        <begin position="48"/>
        <end position="66"/>
    </location>
</feature>